<feature type="compositionally biased region" description="Acidic residues" evidence="9">
    <location>
        <begin position="314"/>
        <end position="323"/>
    </location>
</feature>
<keyword evidence="3" id="KW-0479">Metal-binding</keyword>
<feature type="region of interest" description="Disordered" evidence="9">
    <location>
        <begin position="234"/>
        <end position="332"/>
    </location>
</feature>
<reference evidence="11 12" key="1">
    <citation type="submission" date="2023-09" db="EMBL/GenBank/DDBJ databases">
        <title>Nesidiocoris tenuis whole genome shotgun sequence.</title>
        <authorList>
            <person name="Shibata T."/>
            <person name="Shimoda M."/>
            <person name="Kobayashi T."/>
            <person name="Uehara T."/>
        </authorList>
    </citation>
    <scope>NUCLEOTIDE SEQUENCE [LARGE SCALE GENOMIC DNA]</scope>
    <source>
        <strain evidence="11 12">Japan</strain>
    </source>
</reference>
<feature type="compositionally biased region" description="Low complexity" evidence="9">
    <location>
        <begin position="210"/>
        <end position="219"/>
    </location>
</feature>
<feature type="region of interest" description="Disordered" evidence="9">
    <location>
        <begin position="195"/>
        <end position="219"/>
    </location>
</feature>
<dbReference type="PANTHER" id="PTHR12326:SF12">
    <property type="entry name" value="PLECKSTRIN HOMOLOGY AND RUN DOMAIN CONTAINING M1"/>
    <property type="match status" value="1"/>
</dbReference>
<dbReference type="SMART" id="SM00593">
    <property type="entry name" value="RUN"/>
    <property type="match status" value="1"/>
</dbReference>
<dbReference type="InterPro" id="IPR025258">
    <property type="entry name" value="RH_dom"/>
</dbReference>
<organism evidence="11 12">
    <name type="scientific">Nesidiocoris tenuis</name>
    <dbReference type="NCBI Taxonomy" id="355587"/>
    <lineage>
        <taxon>Eukaryota</taxon>
        <taxon>Metazoa</taxon>
        <taxon>Ecdysozoa</taxon>
        <taxon>Arthropoda</taxon>
        <taxon>Hexapoda</taxon>
        <taxon>Insecta</taxon>
        <taxon>Pterygota</taxon>
        <taxon>Neoptera</taxon>
        <taxon>Paraneoptera</taxon>
        <taxon>Hemiptera</taxon>
        <taxon>Heteroptera</taxon>
        <taxon>Panheteroptera</taxon>
        <taxon>Cimicomorpha</taxon>
        <taxon>Miridae</taxon>
        <taxon>Dicyphina</taxon>
        <taxon>Nesidiocoris</taxon>
    </lineage>
</organism>
<evidence type="ECO:0000259" key="10">
    <source>
        <dbReference type="PROSITE" id="PS50826"/>
    </source>
</evidence>
<evidence type="ECO:0000256" key="7">
    <source>
        <dbReference type="ARBA" id="ARBA00022833"/>
    </source>
</evidence>
<keyword evidence="2" id="KW-0597">Phosphoprotein</keyword>
<evidence type="ECO:0000313" key="11">
    <source>
        <dbReference type="EMBL" id="BES97911.1"/>
    </source>
</evidence>
<dbReference type="EMBL" id="AP028916">
    <property type="protein sequence ID" value="BES97911.1"/>
    <property type="molecule type" value="Genomic_DNA"/>
</dbReference>
<evidence type="ECO:0000256" key="5">
    <source>
        <dbReference type="ARBA" id="ARBA00022753"/>
    </source>
</evidence>
<evidence type="ECO:0000313" key="12">
    <source>
        <dbReference type="Proteomes" id="UP001307889"/>
    </source>
</evidence>
<dbReference type="Proteomes" id="UP001307889">
    <property type="component" value="Chromosome 8"/>
</dbReference>
<evidence type="ECO:0000256" key="1">
    <source>
        <dbReference type="ARBA" id="ARBA00004603"/>
    </source>
</evidence>
<evidence type="ECO:0000256" key="2">
    <source>
        <dbReference type="ARBA" id="ARBA00022553"/>
    </source>
</evidence>
<proteinExistence type="predicted"/>
<dbReference type="InterPro" id="IPR004012">
    <property type="entry name" value="Run_dom"/>
</dbReference>
<dbReference type="Pfam" id="PF02759">
    <property type="entry name" value="RUN"/>
    <property type="match status" value="1"/>
</dbReference>
<feature type="compositionally biased region" description="Basic and acidic residues" evidence="9">
    <location>
        <begin position="245"/>
        <end position="258"/>
    </location>
</feature>
<dbReference type="InterPro" id="IPR051366">
    <property type="entry name" value="DEF8"/>
</dbReference>
<keyword evidence="5" id="KW-0967">Endosome</keyword>
<dbReference type="CDD" id="cd15489">
    <property type="entry name" value="PHD_SF"/>
    <property type="match status" value="1"/>
</dbReference>
<dbReference type="PROSITE" id="PS50826">
    <property type="entry name" value="RUN"/>
    <property type="match status" value="1"/>
</dbReference>
<keyword evidence="4" id="KW-0677">Repeat</keyword>
<keyword evidence="7" id="KW-0862">Zinc</keyword>
<dbReference type="CDD" id="cd17679">
    <property type="entry name" value="RUN_PLEKHM1"/>
    <property type="match status" value="1"/>
</dbReference>
<sequence>MVKDNLTKELNMAVKNVQLNKQLQENDCFLTSDEASRGLVTVLEAIFIHGVRESFAEKLSSAFGDPDRRPTPEFWSPMMIFTHGDTINQVSSLSQITTDVGRSRSWIRLSLNEGLFLGYLLTLSHELKTLKPYYKTTAYLLDHDRLNIAITYFQGLSQFKFKFPINSSVLNVWTNETLLMAGCWTPPMKEGPISSGMDVVKSLPDDDSDTMSVSSSSASQKLLLNDDEALKIILNTPTESSPIMERMKSESKRPKQKEMPSQGAEVQDAGGSKDTDGKTISTPAIDLQDPTEAQVSKNKEDESAAQESTTAESEWTETSDDDVGTEKTTPQISTMMSYDTLLESYLPQAAPLVPEDELKKILKNYSQLGASDEPVESAEEPIDQMYESGFEIVEDASPSTKTPEFKYLVELLRGGKIIREPGLDSQGFSCKSCGTIIGISPTKPRVCSLSGLYYCTDCFKNFESVIPGRIIHNWDFMKYPVSPHSCEFLTEVHMHPLINIRATNPKIYFAVDEMNVVRNQRMKLNLLRQYLFTCHDTAKNRLQNILWPREYLYEHVHLYSIMDLMETADGTLQLLLKKAITISEGHVRSCALCSQKGFICELCRKPDVPVELIFPFDVDRIHRCTQCKTIYHLECMKNAEDGCPKCSRIKMRKDRIERNLSVEI</sequence>
<name>A0ABN7B0H3_9HEMI</name>
<dbReference type="Gene3D" id="1.20.58.900">
    <property type="match status" value="1"/>
</dbReference>
<dbReference type="SUPFAM" id="SSF140741">
    <property type="entry name" value="RUN domain-like"/>
    <property type="match status" value="1"/>
</dbReference>
<dbReference type="InterPro" id="IPR047326">
    <property type="entry name" value="RUN_PLEKHM1"/>
</dbReference>
<dbReference type="Pfam" id="PF13901">
    <property type="entry name" value="RH_dom"/>
    <property type="match status" value="1"/>
</dbReference>
<protein>
    <submittedName>
        <fullName evidence="11">DUF4206</fullName>
    </submittedName>
</protein>
<dbReference type="SMART" id="SM01175">
    <property type="entry name" value="DUF4206"/>
    <property type="match status" value="1"/>
</dbReference>
<dbReference type="PANTHER" id="PTHR12326">
    <property type="entry name" value="PLECKSTRIN HOMOLOGY DOMAIN CONTAINING PROTEIN"/>
    <property type="match status" value="1"/>
</dbReference>
<evidence type="ECO:0000256" key="6">
    <source>
        <dbReference type="ARBA" id="ARBA00022771"/>
    </source>
</evidence>
<comment type="subcellular location">
    <subcellularLocation>
        <location evidence="1">Late endosome</location>
    </subcellularLocation>
</comment>
<dbReference type="InterPro" id="IPR037213">
    <property type="entry name" value="Run_dom_sf"/>
</dbReference>
<keyword evidence="6" id="KW-0863">Zinc-finger</keyword>
<accession>A0ABN7B0H3</accession>
<evidence type="ECO:0000256" key="9">
    <source>
        <dbReference type="SAM" id="MobiDB-lite"/>
    </source>
</evidence>
<keyword evidence="12" id="KW-1185">Reference proteome</keyword>
<evidence type="ECO:0000256" key="4">
    <source>
        <dbReference type="ARBA" id="ARBA00022737"/>
    </source>
</evidence>
<evidence type="ECO:0000256" key="3">
    <source>
        <dbReference type="ARBA" id="ARBA00022723"/>
    </source>
</evidence>
<evidence type="ECO:0000256" key="8">
    <source>
        <dbReference type="ARBA" id="ARBA00023006"/>
    </source>
</evidence>
<gene>
    <name evidence="11" type="ORF">NTJ_10726</name>
</gene>
<keyword evidence="8" id="KW-0072">Autophagy</keyword>
<feature type="domain" description="RUN" evidence="10">
    <location>
        <begin position="30"/>
        <end position="168"/>
    </location>
</feature>